<dbReference type="Proteomes" id="UP000007151">
    <property type="component" value="Unassembled WGS sequence"/>
</dbReference>
<accession>A0A212FPR8</accession>
<evidence type="ECO:0000313" key="1">
    <source>
        <dbReference type="EMBL" id="OWR55705.1"/>
    </source>
</evidence>
<dbReference type="EMBL" id="AGBW02001542">
    <property type="protein sequence ID" value="OWR55705.1"/>
    <property type="molecule type" value="Genomic_DNA"/>
</dbReference>
<sequence length="55" mass="6023">MSPPLLLHFVPSVSGRAVALAGDGNVTLLHVNETHESEYQSVFQVILFLSLFVNK</sequence>
<keyword evidence="2" id="KW-1185">Reference proteome</keyword>
<reference evidence="1 2" key="1">
    <citation type="journal article" date="2011" name="Cell">
        <title>The monarch butterfly genome yields insights into long-distance migration.</title>
        <authorList>
            <person name="Zhan S."/>
            <person name="Merlin C."/>
            <person name="Boore J.L."/>
            <person name="Reppert S.M."/>
        </authorList>
    </citation>
    <scope>NUCLEOTIDE SEQUENCE [LARGE SCALE GENOMIC DNA]</scope>
    <source>
        <strain evidence="1">F-2</strain>
    </source>
</reference>
<protein>
    <submittedName>
        <fullName evidence="1">Uncharacterized protein</fullName>
    </submittedName>
</protein>
<organism evidence="1 2">
    <name type="scientific">Danaus plexippus plexippus</name>
    <dbReference type="NCBI Taxonomy" id="278856"/>
    <lineage>
        <taxon>Eukaryota</taxon>
        <taxon>Metazoa</taxon>
        <taxon>Ecdysozoa</taxon>
        <taxon>Arthropoda</taxon>
        <taxon>Hexapoda</taxon>
        <taxon>Insecta</taxon>
        <taxon>Pterygota</taxon>
        <taxon>Neoptera</taxon>
        <taxon>Endopterygota</taxon>
        <taxon>Lepidoptera</taxon>
        <taxon>Glossata</taxon>
        <taxon>Ditrysia</taxon>
        <taxon>Papilionoidea</taxon>
        <taxon>Nymphalidae</taxon>
        <taxon>Danainae</taxon>
        <taxon>Danaini</taxon>
        <taxon>Danaina</taxon>
        <taxon>Danaus</taxon>
        <taxon>Danaus</taxon>
    </lineage>
</organism>
<proteinExistence type="predicted"/>
<dbReference type="KEGG" id="dpl:KGM_210170"/>
<gene>
    <name evidence="1" type="ORF">KGM_210170</name>
</gene>
<dbReference type="InParanoid" id="A0A212FPR8"/>
<name>A0A212FPR8_DANPL</name>
<dbReference type="AlphaFoldDB" id="A0A212FPR8"/>
<evidence type="ECO:0000313" key="2">
    <source>
        <dbReference type="Proteomes" id="UP000007151"/>
    </source>
</evidence>
<comment type="caution">
    <text evidence="1">The sequence shown here is derived from an EMBL/GenBank/DDBJ whole genome shotgun (WGS) entry which is preliminary data.</text>
</comment>